<name>A0A292YLY8_9BACL</name>
<dbReference type="EMBL" id="BDUF01000022">
    <property type="protein sequence ID" value="GAX89515.1"/>
    <property type="molecule type" value="Genomic_DNA"/>
</dbReference>
<evidence type="ECO:0000313" key="1">
    <source>
        <dbReference type="EMBL" id="GAX89515.1"/>
    </source>
</evidence>
<evidence type="ECO:0000313" key="2">
    <source>
        <dbReference type="Proteomes" id="UP000217785"/>
    </source>
</evidence>
<proteinExistence type="predicted"/>
<keyword evidence="2" id="KW-1185">Reference proteome</keyword>
<protein>
    <submittedName>
        <fullName evidence="1">Uncharacterized protein</fullName>
    </submittedName>
</protein>
<comment type="caution">
    <text evidence="1">The sequence shown here is derived from an EMBL/GenBank/DDBJ whole genome shotgun (WGS) entry which is preliminary data.</text>
</comment>
<dbReference type="Proteomes" id="UP000217785">
    <property type="component" value="Unassembled WGS sequence"/>
</dbReference>
<dbReference type="Gene3D" id="3.40.228.10">
    <property type="entry name" value="Dimethylsulfoxide Reductase, domain 2"/>
    <property type="match status" value="1"/>
</dbReference>
<reference evidence="2" key="1">
    <citation type="submission" date="2017-07" db="EMBL/GenBank/DDBJ databases">
        <title>Draft genome sequence of Effusibacillus lacus strain skLN1.</title>
        <authorList>
            <person name="Watanabe M."/>
            <person name="Kojima H."/>
            <person name="Fukui M."/>
        </authorList>
    </citation>
    <scope>NUCLEOTIDE SEQUENCE [LARGE SCALE GENOMIC DNA]</scope>
    <source>
        <strain evidence="2">skLN1</strain>
    </source>
</reference>
<organism evidence="1 2">
    <name type="scientific">Effusibacillus lacus</name>
    <dbReference type="NCBI Taxonomy" id="1348429"/>
    <lineage>
        <taxon>Bacteria</taxon>
        <taxon>Bacillati</taxon>
        <taxon>Bacillota</taxon>
        <taxon>Bacilli</taxon>
        <taxon>Bacillales</taxon>
        <taxon>Alicyclobacillaceae</taxon>
        <taxon>Effusibacillus</taxon>
    </lineage>
</organism>
<sequence length="69" mass="8044">MYADKRKGTKIIVINPYHEPAMEKYWIPSIAESALFGTKIADDFYQVNIGGDIVFMNGVMKHWFEMEEQ</sequence>
<dbReference type="AlphaFoldDB" id="A0A292YLY8"/>
<accession>A0A292YLY8</accession>
<dbReference type="SUPFAM" id="SSF53706">
    <property type="entry name" value="Formate dehydrogenase/DMSO reductase, domains 1-3"/>
    <property type="match status" value="1"/>
</dbReference>